<dbReference type="InterPro" id="IPR046275">
    <property type="entry name" value="DUF6308"/>
</dbReference>
<sequence>MTADLVAKDIGEALRDELGLGHREPFEPQTAADLVRDYMGGRFTGAAFDTYGSNDPGRISSDDLVAVTMLSISIREGSTSALRPSTILKLQADSVRVESWLQELPTNRGLHTLSSTEFESWLGSESPGDQLYRFLRRELDVPRVATHKLLARKRPLLLPIRDSVVEKALGLGNRNDLWWRPWWSALHTNDAVVARLREIRDLAEVPDLSLLRIADIIIWLRNRRGRQSPVSPG</sequence>
<proteinExistence type="predicted"/>
<evidence type="ECO:0000313" key="1">
    <source>
        <dbReference type="EMBL" id="WIM88099.1"/>
    </source>
</evidence>
<dbReference type="Pfam" id="PF19827">
    <property type="entry name" value="DUF6308"/>
    <property type="match status" value="1"/>
</dbReference>
<gene>
    <name evidence="1" type="ORF">PT015_00775</name>
</gene>
<evidence type="ECO:0000313" key="2">
    <source>
        <dbReference type="Proteomes" id="UP001236585"/>
    </source>
</evidence>
<dbReference type="Proteomes" id="UP001236585">
    <property type="component" value="Chromosome"/>
</dbReference>
<dbReference type="RefSeq" id="WP_285188121.1">
    <property type="nucleotide sequence ID" value="NZ_CP126981.1"/>
</dbReference>
<reference evidence="1 2" key="1">
    <citation type="journal article" date="2023" name="Microbiol. Resour. Announc.">
        <title>Complete Genome Sequence of Mycobacterium wuenschmanii, a novel Nontuberculous Mycobacterium Isolated from a captive population of Amazon Milk Frogs.</title>
        <authorList>
            <person name="Hicks J."/>
            <person name="Zeineldin M."/>
            <person name="Ward H."/>
            <person name="Wuenschmann A."/>
            <person name="Camp P."/>
            <person name="Farrell D."/>
            <person name="Lehman K."/>
            <person name="Thacker T."/>
            <person name="Cuthbert E."/>
        </authorList>
    </citation>
    <scope>NUCLEOTIDE SEQUENCE [LARGE SCALE GENOMIC DNA]</scope>
    <source>
        <strain evidence="1 2">Wuenschmanii</strain>
    </source>
</reference>
<dbReference type="EMBL" id="CP126981">
    <property type="protein sequence ID" value="WIM88099.1"/>
    <property type="molecule type" value="Genomic_DNA"/>
</dbReference>
<name>A0ABY8VWT3_9MYCO</name>
<keyword evidence="2" id="KW-1185">Reference proteome</keyword>
<protein>
    <submittedName>
        <fullName evidence="1">DUF6308 family protein</fullName>
    </submittedName>
</protein>
<accession>A0ABY8VWT3</accession>
<organism evidence="1 2">
    <name type="scientific">Candidatus Mycobacterium wuenschmannii</name>
    <dbReference type="NCBI Taxonomy" id="3027808"/>
    <lineage>
        <taxon>Bacteria</taxon>
        <taxon>Bacillati</taxon>
        <taxon>Actinomycetota</taxon>
        <taxon>Actinomycetes</taxon>
        <taxon>Mycobacteriales</taxon>
        <taxon>Mycobacteriaceae</taxon>
        <taxon>Mycobacterium</taxon>
    </lineage>
</organism>